<protein>
    <submittedName>
        <fullName evidence="2">Uncharacterized protein</fullName>
    </submittedName>
</protein>
<name>A0A8J4Y4D2_CHIOP</name>
<keyword evidence="3" id="KW-1185">Reference proteome</keyword>
<accession>A0A8J4Y4D2</accession>
<evidence type="ECO:0000313" key="2">
    <source>
        <dbReference type="EMBL" id="KAG0720760.1"/>
    </source>
</evidence>
<gene>
    <name evidence="2" type="ORF">GWK47_047803</name>
</gene>
<organism evidence="2 3">
    <name type="scientific">Chionoecetes opilio</name>
    <name type="common">Atlantic snow crab</name>
    <name type="synonym">Cancer opilio</name>
    <dbReference type="NCBI Taxonomy" id="41210"/>
    <lineage>
        <taxon>Eukaryota</taxon>
        <taxon>Metazoa</taxon>
        <taxon>Ecdysozoa</taxon>
        <taxon>Arthropoda</taxon>
        <taxon>Crustacea</taxon>
        <taxon>Multicrustacea</taxon>
        <taxon>Malacostraca</taxon>
        <taxon>Eumalacostraca</taxon>
        <taxon>Eucarida</taxon>
        <taxon>Decapoda</taxon>
        <taxon>Pleocyemata</taxon>
        <taxon>Brachyura</taxon>
        <taxon>Eubrachyura</taxon>
        <taxon>Majoidea</taxon>
        <taxon>Majidae</taxon>
        <taxon>Chionoecetes</taxon>
    </lineage>
</organism>
<feature type="region of interest" description="Disordered" evidence="1">
    <location>
        <begin position="47"/>
        <end position="79"/>
    </location>
</feature>
<dbReference type="AlphaFoldDB" id="A0A8J4Y4D2"/>
<dbReference type="Proteomes" id="UP000770661">
    <property type="component" value="Unassembled WGS sequence"/>
</dbReference>
<dbReference type="EMBL" id="JACEEZ010012330">
    <property type="protein sequence ID" value="KAG0720760.1"/>
    <property type="molecule type" value="Genomic_DNA"/>
</dbReference>
<evidence type="ECO:0000256" key="1">
    <source>
        <dbReference type="SAM" id="MobiDB-lite"/>
    </source>
</evidence>
<sequence length="177" mass="19731">MGRNWVPAAHPRRTLARHTTVTEGRSHEAPGHSRLSLARYRCRHYRPRQARSHARNPQPVSKKNHYVDDHPPGPFESISQTFSVAGKSSWSSRTDFPGGCGRPLRGAHTFFSPTHTNGFLPDFPGCFVRSAQDGRWGPPNLPARLSGNSGAWGLSTPRFLLPHFPPLMATPRRPSSR</sequence>
<proteinExistence type="predicted"/>
<evidence type="ECO:0000313" key="3">
    <source>
        <dbReference type="Proteomes" id="UP000770661"/>
    </source>
</evidence>
<comment type="caution">
    <text evidence="2">The sequence shown here is derived from an EMBL/GenBank/DDBJ whole genome shotgun (WGS) entry which is preliminary data.</text>
</comment>
<reference evidence="2" key="1">
    <citation type="submission" date="2020-07" db="EMBL/GenBank/DDBJ databases">
        <title>The High-quality genome of the commercially important snow crab, Chionoecetes opilio.</title>
        <authorList>
            <person name="Jeong J.-H."/>
            <person name="Ryu S."/>
        </authorList>
    </citation>
    <scope>NUCLEOTIDE SEQUENCE</scope>
    <source>
        <strain evidence="2">MADBK_172401_WGS</strain>
        <tissue evidence="2">Digestive gland</tissue>
    </source>
</reference>